<dbReference type="SUPFAM" id="SSF51658">
    <property type="entry name" value="Xylose isomerase-like"/>
    <property type="match status" value="1"/>
</dbReference>
<dbReference type="InterPro" id="IPR036237">
    <property type="entry name" value="Xyl_isomerase-like_sf"/>
</dbReference>
<dbReference type="KEGG" id="ttr:Tter_1924"/>
<proteinExistence type="inferred from homology"/>
<evidence type="ECO:0000259" key="4">
    <source>
        <dbReference type="Pfam" id="PF01261"/>
    </source>
</evidence>
<keyword evidence="5" id="KW-0670">Pyruvate</keyword>
<dbReference type="AlphaFoldDB" id="D1CGF9"/>
<dbReference type="Proteomes" id="UP000000323">
    <property type="component" value="Chromosome 2"/>
</dbReference>
<evidence type="ECO:0000313" key="5">
    <source>
        <dbReference type="EMBL" id="ACZ42830.1"/>
    </source>
</evidence>
<dbReference type="PANTHER" id="PTHR43489:SF6">
    <property type="entry name" value="HYDROXYPYRUVATE ISOMERASE-RELATED"/>
    <property type="match status" value="1"/>
</dbReference>
<organism evidence="5 6">
    <name type="scientific">Thermobaculum terrenum (strain ATCC BAA-798 / CCMEE 7001 / YNP1)</name>
    <dbReference type="NCBI Taxonomy" id="525904"/>
    <lineage>
        <taxon>Bacteria</taxon>
        <taxon>Bacillati</taxon>
        <taxon>Chloroflexota</taxon>
        <taxon>Chloroflexia</taxon>
        <taxon>Candidatus Thermobaculales</taxon>
        <taxon>Candidatus Thermobaculaceae</taxon>
        <taxon>Thermobaculum</taxon>
    </lineage>
</organism>
<evidence type="ECO:0000256" key="3">
    <source>
        <dbReference type="PIRSR" id="PIRSR006241-50"/>
    </source>
</evidence>
<dbReference type="STRING" id="525904.Tter_1924"/>
<feature type="active site" description="Proton donor/acceptor" evidence="3">
    <location>
        <position position="142"/>
    </location>
</feature>
<sequence>MRFSANISTLWRESPFMERLQRARAAGFEAVEFWWPRGEDLQQLAARVRELGLWVVLFNFDAGDMPAGDRGLLSDPARHQGFREHVPVALELARALGCRRLNALVGLRIESLPLEEQLELARQNVAWAADQAAPHGIEVLIEPVNTHENGPYLLPTVEEAVAFIRAVGRGNVRLQYDLYHAQVMLGERPREAELLELFDAHRELISHVQIADWPGRGQPGSGSLDFQQILSALEERGYAGYVGLEYIPRGVGTDESLRWLPREARAGDARPSQILLAEGR</sequence>
<gene>
    <name evidence="5" type="ordered locus">Tter_1924</name>
</gene>
<dbReference type="OrthoDB" id="9786584at2"/>
<dbReference type="InterPro" id="IPR026040">
    <property type="entry name" value="HyI-like"/>
</dbReference>
<dbReference type="RefSeq" id="WP_012875861.1">
    <property type="nucleotide sequence ID" value="NC_013526.1"/>
</dbReference>
<dbReference type="HOGENOM" id="CLU_050006_1_0_0"/>
<keyword evidence="6" id="KW-1185">Reference proteome</keyword>
<evidence type="ECO:0000256" key="2">
    <source>
        <dbReference type="PIRNR" id="PIRNR006241"/>
    </source>
</evidence>
<dbReference type="InterPro" id="IPR013022">
    <property type="entry name" value="Xyl_isomerase-like_TIM-brl"/>
</dbReference>
<dbReference type="PIRSF" id="PIRSF006241">
    <property type="entry name" value="HyI"/>
    <property type="match status" value="1"/>
</dbReference>
<dbReference type="GO" id="GO:0008903">
    <property type="term" value="F:hydroxypyruvate isomerase activity"/>
    <property type="evidence" value="ECO:0007669"/>
    <property type="project" value="UniProtKB-EC"/>
</dbReference>
<dbReference type="EC" id="5.3.1.22" evidence="5"/>
<evidence type="ECO:0000256" key="1">
    <source>
        <dbReference type="ARBA" id="ARBA00023235"/>
    </source>
</evidence>
<feature type="domain" description="Xylose isomerase-like TIM barrel" evidence="4">
    <location>
        <begin position="20"/>
        <end position="261"/>
    </location>
</feature>
<keyword evidence="1 2" id="KW-0413">Isomerase</keyword>
<evidence type="ECO:0000313" key="6">
    <source>
        <dbReference type="Proteomes" id="UP000000323"/>
    </source>
</evidence>
<protein>
    <submittedName>
        <fullName evidence="5">Hydroxypyruvate isomerase</fullName>
        <ecNumber evidence="5">5.3.1.22</ecNumber>
    </submittedName>
</protein>
<accession>D1CGF9</accession>
<comment type="similarity">
    <text evidence="2">Belongs to the hyi family.</text>
</comment>
<name>D1CGF9_THET1</name>
<dbReference type="PANTHER" id="PTHR43489">
    <property type="entry name" value="ISOMERASE"/>
    <property type="match status" value="1"/>
</dbReference>
<dbReference type="eggNOG" id="COG3622">
    <property type="taxonomic scope" value="Bacteria"/>
</dbReference>
<dbReference type="InterPro" id="IPR050417">
    <property type="entry name" value="Sugar_Epim/Isomerase"/>
</dbReference>
<dbReference type="Pfam" id="PF01261">
    <property type="entry name" value="AP_endonuc_2"/>
    <property type="match status" value="1"/>
</dbReference>
<reference evidence="6" key="1">
    <citation type="journal article" date="2010" name="Stand. Genomic Sci.">
        <title>Complete genome sequence of 'Thermobaculum terrenum' type strain (YNP1).</title>
        <authorList>
            <person name="Kiss H."/>
            <person name="Cleland D."/>
            <person name="Lapidus A."/>
            <person name="Lucas S."/>
            <person name="Glavina Del Rio T."/>
            <person name="Nolan M."/>
            <person name="Tice H."/>
            <person name="Han C."/>
            <person name="Goodwin L."/>
            <person name="Pitluck S."/>
            <person name="Liolios K."/>
            <person name="Ivanova N."/>
            <person name="Mavromatis K."/>
            <person name="Ovchinnikova G."/>
            <person name="Pati A."/>
            <person name="Chen A."/>
            <person name="Palaniappan K."/>
            <person name="Land M."/>
            <person name="Hauser L."/>
            <person name="Chang Y."/>
            <person name="Jeffries C."/>
            <person name="Lu M."/>
            <person name="Brettin T."/>
            <person name="Detter J."/>
            <person name="Goker M."/>
            <person name="Tindall B."/>
            <person name="Beck B."/>
            <person name="McDermott T."/>
            <person name="Woyke T."/>
            <person name="Bristow J."/>
            <person name="Eisen J."/>
            <person name="Markowitz V."/>
            <person name="Hugenholtz P."/>
            <person name="Kyrpides N."/>
            <person name="Klenk H."/>
            <person name="Cheng J."/>
        </authorList>
    </citation>
    <scope>NUCLEOTIDE SEQUENCE [LARGE SCALE GENOMIC DNA]</scope>
    <source>
        <strain evidence="6">ATCC BAA-798 / YNP1</strain>
    </source>
</reference>
<feature type="active site" description="Proton donor/acceptor" evidence="3">
    <location>
        <position position="245"/>
    </location>
</feature>
<dbReference type="EMBL" id="CP001826">
    <property type="protein sequence ID" value="ACZ42830.1"/>
    <property type="molecule type" value="Genomic_DNA"/>
</dbReference>
<dbReference type="Gene3D" id="3.20.20.150">
    <property type="entry name" value="Divalent-metal-dependent TIM barrel enzymes"/>
    <property type="match status" value="1"/>
</dbReference>
<dbReference type="GO" id="GO:0046487">
    <property type="term" value="P:glyoxylate metabolic process"/>
    <property type="evidence" value="ECO:0007669"/>
    <property type="project" value="TreeGrafter"/>
</dbReference>